<name>A0A1G9BHY8_9EURY</name>
<dbReference type="Pfam" id="PF24033">
    <property type="entry name" value="DUF7342"/>
    <property type="match status" value="1"/>
</dbReference>
<dbReference type="Gene3D" id="1.10.10.10">
    <property type="entry name" value="Winged helix-like DNA-binding domain superfamily/Winged helix DNA-binding domain"/>
    <property type="match status" value="1"/>
</dbReference>
<protein>
    <recommendedName>
        <fullName evidence="3">Sugar-specific transcriptional regulator TrmB</fullName>
    </recommendedName>
</protein>
<dbReference type="EMBL" id="FNFE01000004">
    <property type="protein sequence ID" value="SDK39121.1"/>
    <property type="molecule type" value="Genomic_DNA"/>
</dbReference>
<evidence type="ECO:0008006" key="3">
    <source>
        <dbReference type="Google" id="ProtNLM"/>
    </source>
</evidence>
<sequence length="180" mass="20745">MTEFDPVPDREAVDDVRQRWRETTDTFDRVYDTALGVTEPTPYAKIASTADCSPNAAKKHLDRLAEMGIVRADRDAQPARYERNDGYLEWQEASRLAEEHTVEEIVDRVATLEDRRDEYVDEFGTTDPSSISAFDHDDHDEIHTVMTRLSDWHALERDIRLYELARQIAQNDGHLVPTSP</sequence>
<dbReference type="Proteomes" id="UP000198882">
    <property type="component" value="Unassembled WGS sequence"/>
</dbReference>
<dbReference type="AlphaFoldDB" id="A0A1G9BHY8"/>
<dbReference type="InterPro" id="IPR055766">
    <property type="entry name" value="DUF7342"/>
</dbReference>
<gene>
    <name evidence="1" type="ORF">SAMN04515672_2966</name>
</gene>
<evidence type="ECO:0000313" key="2">
    <source>
        <dbReference type="Proteomes" id="UP000198882"/>
    </source>
</evidence>
<proteinExistence type="predicted"/>
<reference evidence="2" key="1">
    <citation type="submission" date="2016-10" db="EMBL/GenBank/DDBJ databases">
        <authorList>
            <person name="Varghese N."/>
            <person name="Submissions S."/>
        </authorList>
    </citation>
    <scope>NUCLEOTIDE SEQUENCE [LARGE SCALE GENOMIC DNA]</scope>
    <source>
        <strain evidence="2">B4,CECT 8067,JCM 17497</strain>
    </source>
</reference>
<dbReference type="SUPFAM" id="SSF46785">
    <property type="entry name" value="Winged helix' DNA-binding domain"/>
    <property type="match status" value="1"/>
</dbReference>
<dbReference type="STRING" id="1095776.SAMN04515672_2966"/>
<organism evidence="1 2">
    <name type="scientific">Natronorubrum texcoconense</name>
    <dbReference type="NCBI Taxonomy" id="1095776"/>
    <lineage>
        <taxon>Archaea</taxon>
        <taxon>Methanobacteriati</taxon>
        <taxon>Methanobacteriota</taxon>
        <taxon>Stenosarchaea group</taxon>
        <taxon>Halobacteria</taxon>
        <taxon>Halobacteriales</taxon>
        <taxon>Natrialbaceae</taxon>
        <taxon>Natronorubrum</taxon>
    </lineage>
</organism>
<dbReference type="OrthoDB" id="240032at2157"/>
<evidence type="ECO:0000313" key="1">
    <source>
        <dbReference type="EMBL" id="SDK39121.1"/>
    </source>
</evidence>
<dbReference type="InterPro" id="IPR036390">
    <property type="entry name" value="WH_DNA-bd_sf"/>
</dbReference>
<dbReference type="InterPro" id="IPR036388">
    <property type="entry name" value="WH-like_DNA-bd_sf"/>
</dbReference>
<dbReference type="RefSeq" id="WP_090309166.1">
    <property type="nucleotide sequence ID" value="NZ_FNFE01000004.1"/>
</dbReference>
<accession>A0A1G9BHY8</accession>
<keyword evidence="2" id="KW-1185">Reference proteome</keyword>